<dbReference type="EMBL" id="BAABLV010000042">
    <property type="protein sequence ID" value="GAA4907396.1"/>
    <property type="molecule type" value="Genomic_DNA"/>
</dbReference>
<dbReference type="InterPro" id="IPR028098">
    <property type="entry name" value="Glyco_trans_4-like_N"/>
</dbReference>
<sequence>MKILILTQYYTPENTLISPTPARALQAKGHEIRVLTGYPNYPEGRLFDGYKQRWRSWETVDGVQVMRVPLFADHSQTPIRRIANYSSFAFSSASARSLARWADVVYVYATQMTPALGPWLWRLAGGAPYVLHVQDLWPDSITGSSLVGTGVTSRVIERALKPWLTSVYSRAGGVIGIAPTMVATLLERGSPPARTHLVYNWAEEDSIGPCPTGLAAEQPQGARILYGGNVGDMQDLDTVVTAAHRAAHAGVELAIVGSGIALPRIRALADSLGATNVTFHGRVPRAKMSSYYAWCDFAVVSLKDLPNFRGTVPSKLQASLSHGTPVIVTVQGDVRAIVDSLGVGFAADAEDVDSLKEAFVMAADLSAAELAAMRARARSAYVSEFSASAGIASLERVLLTASAL</sequence>
<comment type="caution">
    <text evidence="4">The sequence shown here is derived from an EMBL/GenBank/DDBJ whole genome shotgun (WGS) entry which is preliminary data.</text>
</comment>
<proteinExistence type="predicted"/>
<keyword evidence="1" id="KW-0328">Glycosyltransferase</keyword>
<keyword evidence="2" id="KW-0808">Transferase</keyword>
<dbReference type="Pfam" id="PF13579">
    <property type="entry name" value="Glyco_trans_4_4"/>
    <property type="match status" value="1"/>
</dbReference>
<evidence type="ECO:0000256" key="2">
    <source>
        <dbReference type="ARBA" id="ARBA00022679"/>
    </source>
</evidence>
<reference evidence="5" key="1">
    <citation type="journal article" date="2019" name="Int. J. Syst. Evol. Microbiol.">
        <title>The Global Catalogue of Microorganisms (GCM) 10K type strain sequencing project: providing services to taxonomists for standard genome sequencing and annotation.</title>
        <authorList>
            <consortium name="The Broad Institute Genomics Platform"/>
            <consortium name="The Broad Institute Genome Sequencing Center for Infectious Disease"/>
            <person name="Wu L."/>
            <person name="Ma J."/>
        </authorList>
    </citation>
    <scope>NUCLEOTIDE SEQUENCE [LARGE SCALE GENOMIC DNA]</scope>
    <source>
        <strain evidence="5">JCM 19125</strain>
    </source>
</reference>
<evidence type="ECO:0000259" key="3">
    <source>
        <dbReference type="Pfam" id="PF13579"/>
    </source>
</evidence>
<name>A0ABP9FT06_9ACTN</name>
<dbReference type="Proteomes" id="UP001501521">
    <property type="component" value="Unassembled WGS sequence"/>
</dbReference>
<dbReference type="PANTHER" id="PTHR45947">
    <property type="entry name" value="SULFOQUINOVOSYL TRANSFERASE SQD2"/>
    <property type="match status" value="1"/>
</dbReference>
<evidence type="ECO:0000313" key="5">
    <source>
        <dbReference type="Proteomes" id="UP001501521"/>
    </source>
</evidence>
<accession>A0ABP9FT06</accession>
<dbReference type="PANTHER" id="PTHR45947:SF3">
    <property type="entry name" value="SULFOQUINOVOSYL TRANSFERASE SQD2"/>
    <property type="match status" value="1"/>
</dbReference>
<dbReference type="SUPFAM" id="SSF53756">
    <property type="entry name" value="UDP-Glycosyltransferase/glycogen phosphorylase"/>
    <property type="match status" value="1"/>
</dbReference>
<feature type="domain" description="Glycosyltransferase subfamily 4-like N-terminal" evidence="3">
    <location>
        <begin position="22"/>
        <end position="201"/>
    </location>
</feature>
<evidence type="ECO:0000313" key="4">
    <source>
        <dbReference type="EMBL" id="GAA4907396.1"/>
    </source>
</evidence>
<dbReference type="RefSeq" id="WP_345584071.1">
    <property type="nucleotide sequence ID" value="NZ_BAABLV010000042.1"/>
</dbReference>
<protein>
    <submittedName>
        <fullName evidence="4">Glycosyltransferase family 4 protein</fullName>
    </submittedName>
</protein>
<keyword evidence="5" id="KW-1185">Reference proteome</keyword>
<dbReference type="InterPro" id="IPR050194">
    <property type="entry name" value="Glycosyltransferase_grp1"/>
</dbReference>
<evidence type="ECO:0000256" key="1">
    <source>
        <dbReference type="ARBA" id="ARBA00022676"/>
    </source>
</evidence>
<organism evidence="4 5">
    <name type="scientific">Tessaracoccus lubricantis</name>
    <dbReference type="NCBI Taxonomy" id="545543"/>
    <lineage>
        <taxon>Bacteria</taxon>
        <taxon>Bacillati</taxon>
        <taxon>Actinomycetota</taxon>
        <taxon>Actinomycetes</taxon>
        <taxon>Propionibacteriales</taxon>
        <taxon>Propionibacteriaceae</taxon>
        <taxon>Tessaracoccus</taxon>
    </lineage>
</organism>
<dbReference type="CDD" id="cd03794">
    <property type="entry name" value="GT4_WbuB-like"/>
    <property type="match status" value="1"/>
</dbReference>
<gene>
    <name evidence="4" type="ORF">GCM10025789_28620</name>
</gene>
<dbReference type="Pfam" id="PF13692">
    <property type="entry name" value="Glyco_trans_1_4"/>
    <property type="match status" value="1"/>
</dbReference>
<dbReference type="Gene3D" id="3.40.50.2000">
    <property type="entry name" value="Glycogen Phosphorylase B"/>
    <property type="match status" value="2"/>
</dbReference>